<dbReference type="GeneID" id="77173079"/>
<keyword evidence="2" id="KW-0560">Oxidoreductase</keyword>
<comment type="caution">
    <text evidence="5">The sequence shown here is derived from an EMBL/GenBank/DDBJ whole genome shotgun (WGS) entry which is preliminary data.</text>
</comment>
<dbReference type="RefSeq" id="WP_024497160.1">
    <property type="nucleotide sequence ID" value="NZ_CP091855.1"/>
</dbReference>
<organism evidence="5 6">
    <name type="scientific">Gordonia amicalis</name>
    <dbReference type="NCBI Taxonomy" id="89053"/>
    <lineage>
        <taxon>Bacteria</taxon>
        <taxon>Bacillati</taxon>
        <taxon>Actinomycetota</taxon>
        <taxon>Actinomycetes</taxon>
        <taxon>Mycobacteriales</taxon>
        <taxon>Gordoniaceae</taxon>
        <taxon>Gordonia</taxon>
    </lineage>
</organism>
<dbReference type="Proteomes" id="UP001185922">
    <property type="component" value="Unassembled WGS sequence"/>
</dbReference>
<comment type="similarity">
    <text evidence="1 3">Belongs to the short-chain dehydrogenases/reductases (SDR) family.</text>
</comment>
<evidence type="ECO:0000259" key="4">
    <source>
        <dbReference type="SMART" id="SM00822"/>
    </source>
</evidence>
<dbReference type="PANTHER" id="PTHR24322">
    <property type="entry name" value="PKSB"/>
    <property type="match status" value="1"/>
</dbReference>
<dbReference type="InterPro" id="IPR057326">
    <property type="entry name" value="KR_dom"/>
</dbReference>
<dbReference type="Pfam" id="PF00106">
    <property type="entry name" value="adh_short"/>
    <property type="match status" value="1"/>
</dbReference>
<dbReference type="Gene3D" id="3.40.50.720">
    <property type="entry name" value="NAD(P)-binding Rossmann-like Domain"/>
    <property type="match status" value="1"/>
</dbReference>
<dbReference type="PROSITE" id="PS00061">
    <property type="entry name" value="ADH_SHORT"/>
    <property type="match status" value="1"/>
</dbReference>
<reference evidence="5" key="1">
    <citation type="submission" date="2023-10" db="EMBL/GenBank/DDBJ databases">
        <title>Development of a sustainable strategy for remediation of hydrocarbon-contaminated territories based on the waste exchange concept.</title>
        <authorList>
            <person name="Krivoruchko A."/>
        </authorList>
    </citation>
    <scope>NUCLEOTIDE SEQUENCE</scope>
    <source>
        <strain evidence="5">IEGM 1279</strain>
    </source>
</reference>
<gene>
    <name evidence="5" type="ORF">R3Q15_01750</name>
</gene>
<evidence type="ECO:0000313" key="6">
    <source>
        <dbReference type="Proteomes" id="UP001185922"/>
    </source>
</evidence>
<dbReference type="SUPFAM" id="SSF51735">
    <property type="entry name" value="NAD(P)-binding Rossmann-fold domains"/>
    <property type="match status" value="1"/>
</dbReference>
<protein>
    <submittedName>
        <fullName evidence="5">SDR family oxidoreductase</fullName>
    </submittedName>
</protein>
<dbReference type="NCBIfam" id="NF005878">
    <property type="entry name" value="PRK07825.1"/>
    <property type="match status" value="1"/>
</dbReference>
<evidence type="ECO:0000256" key="1">
    <source>
        <dbReference type="ARBA" id="ARBA00006484"/>
    </source>
</evidence>
<dbReference type="PRINTS" id="PR00081">
    <property type="entry name" value="GDHRDH"/>
</dbReference>
<feature type="domain" description="Ketoreductase" evidence="4">
    <location>
        <begin position="7"/>
        <end position="186"/>
    </location>
</feature>
<dbReference type="SMART" id="SM00822">
    <property type="entry name" value="PKS_KR"/>
    <property type="match status" value="1"/>
</dbReference>
<dbReference type="InterPro" id="IPR002347">
    <property type="entry name" value="SDR_fam"/>
</dbReference>
<dbReference type="AlphaFoldDB" id="A0AAE4R080"/>
<dbReference type="InterPro" id="IPR020904">
    <property type="entry name" value="Sc_DH/Rdtase_CS"/>
</dbReference>
<dbReference type="InterPro" id="IPR036291">
    <property type="entry name" value="NAD(P)-bd_dom_sf"/>
</dbReference>
<name>A0AAE4R080_9ACTN</name>
<dbReference type="PRINTS" id="PR00080">
    <property type="entry name" value="SDRFAMILY"/>
</dbReference>
<proteinExistence type="inferred from homology"/>
<dbReference type="GO" id="GO:0016616">
    <property type="term" value="F:oxidoreductase activity, acting on the CH-OH group of donors, NAD or NADP as acceptor"/>
    <property type="evidence" value="ECO:0007669"/>
    <property type="project" value="TreeGrafter"/>
</dbReference>
<evidence type="ECO:0000256" key="3">
    <source>
        <dbReference type="RuleBase" id="RU000363"/>
    </source>
</evidence>
<evidence type="ECO:0000256" key="2">
    <source>
        <dbReference type="ARBA" id="ARBA00023002"/>
    </source>
</evidence>
<dbReference type="PANTHER" id="PTHR24322:SF736">
    <property type="entry name" value="RETINOL DEHYDROGENASE 10"/>
    <property type="match status" value="1"/>
</dbReference>
<accession>A0AAE4R080</accession>
<dbReference type="EMBL" id="JAWLKH010000001">
    <property type="protein sequence ID" value="MDV6310634.1"/>
    <property type="molecule type" value="Genomic_DNA"/>
</dbReference>
<evidence type="ECO:0000313" key="5">
    <source>
        <dbReference type="EMBL" id="MDV6310634.1"/>
    </source>
</evidence>
<dbReference type="CDD" id="cd05233">
    <property type="entry name" value="SDR_c"/>
    <property type="match status" value="1"/>
</dbReference>
<sequence>MIALAGARVCVTGGARGIGAATAAALVERGATVWIGDRDLVAATATADRLGPRAHAHHLDVTDTDSFAGFIDAASARGPVDMLVNNAGIQHMGRLVDQDLDALQRELDINLGAVLTGTRLVLPEMIERGRGHVVNVSSMAGKITTPGIATYCASKFGVVALSRAVRAELAGTGVTLTTIMPAATRTDLTSGVLLRLQPTLDPAEVAAAIVDSARHGRGEVTVPRYLAGMGVLEELIPSPIMWWLKRFVGGVDYGAFDPARRKAYLDRSRAS</sequence>